<dbReference type="RefSeq" id="WP_074357394.1">
    <property type="nucleotide sequence ID" value="NZ_FSCP01000001.1"/>
</dbReference>
<dbReference type="EMBL" id="FSFA01000001">
    <property type="protein sequence ID" value="SHW81810.1"/>
    <property type="molecule type" value="Genomic_DNA"/>
</dbReference>
<dbReference type="Proteomes" id="UP000185183">
    <property type="component" value="Unassembled WGS sequence"/>
</dbReference>
<gene>
    <name evidence="2" type="ORF">SAMEA2275694_00232</name>
</gene>
<feature type="region of interest" description="Disordered" evidence="1">
    <location>
        <begin position="76"/>
        <end position="99"/>
    </location>
</feature>
<evidence type="ECO:0000313" key="2">
    <source>
        <dbReference type="EMBL" id="SHW81810.1"/>
    </source>
</evidence>
<evidence type="ECO:0008006" key="4">
    <source>
        <dbReference type="Google" id="ProtNLM"/>
    </source>
</evidence>
<dbReference type="AlphaFoldDB" id="A0A9Q7SA56"/>
<protein>
    <recommendedName>
        <fullName evidence="4">ParB/Sulfiredoxin domain-containing protein</fullName>
    </recommendedName>
</protein>
<accession>A0A9Q7SA56</accession>
<organism evidence="2 3">
    <name type="scientific">Mycobacteroides abscessus subsp. bolletii</name>
    <dbReference type="NCBI Taxonomy" id="319705"/>
    <lineage>
        <taxon>Bacteria</taxon>
        <taxon>Bacillati</taxon>
        <taxon>Actinomycetota</taxon>
        <taxon>Actinomycetes</taxon>
        <taxon>Mycobacteriales</taxon>
        <taxon>Mycobacteriaceae</taxon>
        <taxon>Mycobacteroides</taxon>
        <taxon>Mycobacteroides abscessus</taxon>
    </lineage>
</organism>
<proteinExistence type="predicted"/>
<name>A0A9Q7SA56_9MYCO</name>
<evidence type="ECO:0000313" key="3">
    <source>
        <dbReference type="Proteomes" id="UP000185183"/>
    </source>
</evidence>
<dbReference type="InterPro" id="IPR036086">
    <property type="entry name" value="ParB/Sulfiredoxin_sf"/>
</dbReference>
<sequence>MPNFMRVDWGQAVSVALDSLTTGRPIPADVPRAVARAAESLWRHPIKVVRDPGEPAQLRNGHHRVEAMRKQGVIEAIAREERPKRARPLPGELKQVGVG</sequence>
<evidence type="ECO:0000256" key="1">
    <source>
        <dbReference type="SAM" id="MobiDB-lite"/>
    </source>
</evidence>
<comment type="caution">
    <text evidence="2">The sequence shown here is derived from an EMBL/GenBank/DDBJ whole genome shotgun (WGS) entry which is preliminary data.</text>
</comment>
<dbReference type="SUPFAM" id="SSF110849">
    <property type="entry name" value="ParB/Sulfiredoxin"/>
    <property type="match status" value="1"/>
</dbReference>
<reference evidence="2 3" key="1">
    <citation type="submission" date="2016-11" db="EMBL/GenBank/DDBJ databases">
        <authorList>
            <consortium name="Pathogen Informatics"/>
        </authorList>
    </citation>
    <scope>NUCLEOTIDE SEQUENCE [LARGE SCALE GENOMIC DNA]</scope>
    <source>
        <strain evidence="2 3">968</strain>
    </source>
</reference>